<keyword evidence="8" id="KW-0833">Ubl conjugation pathway</keyword>
<dbReference type="Pfam" id="PF13639">
    <property type="entry name" value="zf-RING_2"/>
    <property type="match status" value="1"/>
</dbReference>
<dbReference type="Proteomes" id="UP001140011">
    <property type="component" value="Unassembled WGS sequence"/>
</dbReference>
<keyword evidence="6" id="KW-0479">Metal-binding</keyword>
<evidence type="ECO:0000256" key="1">
    <source>
        <dbReference type="ARBA" id="ARBA00000900"/>
    </source>
</evidence>
<evidence type="ECO:0000256" key="9">
    <source>
        <dbReference type="ARBA" id="ARBA00022833"/>
    </source>
</evidence>
<comment type="catalytic activity">
    <reaction evidence="1">
        <text>S-ubiquitinyl-[E2 ubiquitin-conjugating enzyme]-L-cysteine + [acceptor protein]-L-lysine = [E2 ubiquitin-conjugating enzyme]-L-cysteine + N(6)-ubiquitinyl-[acceptor protein]-L-lysine.</text>
        <dbReference type="EC" id="2.3.2.27"/>
    </reaction>
</comment>
<evidence type="ECO:0000256" key="7">
    <source>
        <dbReference type="ARBA" id="ARBA00022771"/>
    </source>
</evidence>
<dbReference type="EC" id="2.3.2.27" evidence="3"/>
<dbReference type="SMART" id="SM00184">
    <property type="entry name" value="RING"/>
    <property type="match status" value="1"/>
</dbReference>
<proteinExistence type="predicted"/>
<dbReference type="SMART" id="SM00744">
    <property type="entry name" value="RINGv"/>
    <property type="match status" value="1"/>
</dbReference>
<keyword evidence="5 14" id="KW-0812">Transmembrane</keyword>
<keyword evidence="4" id="KW-0808">Transferase</keyword>
<dbReference type="OrthoDB" id="8062037at2759"/>
<dbReference type="InterPro" id="IPR013083">
    <property type="entry name" value="Znf_RING/FYVE/PHD"/>
</dbReference>
<feature type="region of interest" description="Disordered" evidence="13">
    <location>
        <begin position="245"/>
        <end position="280"/>
    </location>
</feature>
<dbReference type="GO" id="GO:0016567">
    <property type="term" value="P:protein ubiquitination"/>
    <property type="evidence" value="ECO:0007669"/>
    <property type="project" value="TreeGrafter"/>
</dbReference>
<keyword evidence="7 12" id="KW-0863">Zinc-finger</keyword>
<evidence type="ECO:0000313" key="16">
    <source>
        <dbReference type="EMBL" id="KAJ2749329.1"/>
    </source>
</evidence>
<dbReference type="GO" id="GO:0008270">
    <property type="term" value="F:zinc ion binding"/>
    <property type="evidence" value="ECO:0007669"/>
    <property type="project" value="UniProtKB-KW"/>
</dbReference>
<evidence type="ECO:0000256" key="8">
    <source>
        <dbReference type="ARBA" id="ARBA00022786"/>
    </source>
</evidence>
<dbReference type="GO" id="GO:0006511">
    <property type="term" value="P:ubiquitin-dependent protein catabolic process"/>
    <property type="evidence" value="ECO:0007669"/>
    <property type="project" value="TreeGrafter"/>
</dbReference>
<reference evidence="16" key="1">
    <citation type="submission" date="2022-07" db="EMBL/GenBank/DDBJ databases">
        <title>Phylogenomic reconstructions and comparative analyses of Kickxellomycotina fungi.</title>
        <authorList>
            <person name="Reynolds N.K."/>
            <person name="Stajich J.E."/>
            <person name="Barry K."/>
            <person name="Grigoriev I.V."/>
            <person name="Crous P."/>
            <person name="Smith M.E."/>
        </authorList>
    </citation>
    <scope>NUCLEOTIDE SEQUENCE</scope>
    <source>
        <strain evidence="16">BCRC 34297</strain>
    </source>
</reference>
<dbReference type="InterPro" id="IPR001841">
    <property type="entry name" value="Znf_RING"/>
</dbReference>
<sequence length="280" mass="30767">MRPFSRFLALLNIFLGIAQVFLGIVMLSISSQESCDRPLRAFVIVYMVWIVAYYPTRFASQLAPHLRMFFFEKKGAGIAQISQIPLVRYIDPQLGLAPAATPVSAPPSLHGDSHALRTSSNLAVAQSTTSLHSNSARPRRHGLSYIHIVNPFARIAHRLTRSRRQRAAELEQYKKQLSGPVPGFTPGDAEDRMCAICLSSYEDGEILRLLPCKHHMHQSCVDEWLHINRTCPLCKREATTGAIEASEADIEHPTATSNCTPTPTSTSPPPEAVAAATTAA</sequence>
<gene>
    <name evidence="16" type="ORF">GGI19_005717</name>
</gene>
<evidence type="ECO:0000313" key="17">
    <source>
        <dbReference type="Proteomes" id="UP001140011"/>
    </source>
</evidence>
<dbReference type="InterPro" id="IPR011016">
    <property type="entry name" value="Znf_RING-CH"/>
</dbReference>
<feature type="domain" description="RING-type" evidence="15">
    <location>
        <begin position="194"/>
        <end position="235"/>
    </location>
</feature>
<comment type="caution">
    <text evidence="16">The sequence shown here is derived from an EMBL/GenBank/DDBJ whole genome shotgun (WGS) entry which is preliminary data.</text>
</comment>
<dbReference type="GO" id="GO:0061630">
    <property type="term" value="F:ubiquitin protein ligase activity"/>
    <property type="evidence" value="ECO:0007669"/>
    <property type="project" value="UniProtKB-EC"/>
</dbReference>
<evidence type="ECO:0000259" key="15">
    <source>
        <dbReference type="PROSITE" id="PS50089"/>
    </source>
</evidence>
<organism evidence="16 17">
    <name type="scientific">Coemansia pectinata</name>
    <dbReference type="NCBI Taxonomy" id="1052879"/>
    <lineage>
        <taxon>Eukaryota</taxon>
        <taxon>Fungi</taxon>
        <taxon>Fungi incertae sedis</taxon>
        <taxon>Zoopagomycota</taxon>
        <taxon>Kickxellomycotina</taxon>
        <taxon>Kickxellomycetes</taxon>
        <taxon>Kickxellales</taxon>
        <taxon>Kickxellaceae</taxon>
        <taxon>Coemansia</taxon>
    </lineage>
</organism>
<evidence type="ECO:0000256" key="12">
    <source>
        <dbReference type="PROSITE-ProRule" id="PRU00175"/>
    </source>
</evidence>
<comment type="subcellular location">
    <subcellularLocation>
        <location evidence="2">Membrane</location>
        <topology evidence="2">Multi-pass membrane protein</topology>
    </subcellularLocation>
</comment>
<dbReference type="PANTHER" id="PTHR45977">
    <property type="entry name" value="TARGET OF ERK KINASE MPK-1"/>
    <property type="match status" value="1"/>
</dbReference>
<evidence type="ECO:0000256" key="11">
    <source>
        <dbReference type="ARBA" id="ARBA00023136"/>
    </source>
</evidence>
<dbReference type="SUPFAM" id="SSF57850">
    <property type="entry name" value="RING/U-box"/>
    <property type="match status" value="1"/>
</dbReference>
<name>A0A9W8GTM5_9FUNG</name>
<evidence type="ECO:0000256" key="13">
    <source>
        <dbReference type="SAM" id="MobiDB-lite"/>
    </source>
</evidence>
<evidence type="ECO:0000256" key="6">
    <source>
        <dbReference type="ARBA" id="ARBA00022723"/>
    </source>
</evidence>
<dbReference type="PROSITE" id="PS50089">
    <property type="entry name" value="ZF_RING_2"/>
    <property type="match status" value="1"/>
</dbReference>
<evidence type="ECO:0000256" key="5">
    <source>
        <dbReference type="ARBA" id="ARBA00022692"/>
    </source>
</evidence>
<evidence type="ECO:0000256" key="14">
    <source>
        <dbReference type="SAM" id="Phobius"/>
    </source>
</evidence>
<dbReference type="EMBL" id="JANBUH010000815">
    <property type="protein sequence ID" value="KAJ2749329.1"/>
    <property type="molecule type" value="Genomic_DNA"/>
</dbReference>
<dbReference type="PANTHER" id="PTHR45977:SF4">
    <property type="entry name" value="RING-TYPE DOMAIN-CONTAINING PROTEIN"/>
    <property type="match status" value="1"/>
</dbReference>
<dbReference type="GO" id="GO:0016020">
    <property type="term" value="C:membrane"/>
    <property type="evidence" value="ECO:0007669"/>
    <property type="project" value="UniProtKB-SubCell"/>
</dbReference>
<evidence type="ECO:0000256" key="4">
    <source>
        <dbReference type="ARBA" id="ARBA00022679"/>
    </source>
</evidence>
<feature type="compositionally biased region" description="Low complexity" evidence="13">
    <location>
        <begin position="253"/>
        <end position="265"/>
    </location>
</feature>
<feature type="transmembrane region" description="Helical" evidence="14">
    <location>
        <begin position="7"/>
        <end position="29"/>
    </location>
</feature>
<keyword evidence="17" id="KW-1185">Reference proteome</keyword>
<accession>A0A9W8GTM5</accession>
<protein>
    <recommendedName>
        <fullName evidence="3">RING-type E3 ubiquitin transferase</fullName>
        <ecNumber evidence="3">2.3.2.27</ecNumber>
    </recommendedName>
</protein>
<keyword evidence="9" id="KW-0862">Zinc</keyword>
<feature type="transmembrane region" description="Helical" evidence="14">
    <location>
        <begin position="41"/>
        <end position="59"/>
    </location>
</feature>
<keyword evidence="10 14" id="KW-1133">Transmembrane helix</keyword>
<keyword evidence="11 14" id="KW-0472">Membrane</keyword>
<evidence type="ECO:0000256" key="2">
    <source>
        <dbReference type="ARBA" id="ARBA00004141"/>
    </source>
</evidence>
<evidence type="ECO:0000256" key="3">
    <source>
        <dbReference type="ARBA" id="ARBA00012483"/>
    </source>
</evidence>
<dbReference type="AlphaFoldDB" id="A0A9W8GTM5"/>
<evidence type="ECO:0000256" key="10">
    <source>
        <dbReference type="ARBA" id="ARBA00022989"/>
    </source>
</evidence>
<dbReference type="Gene3D" id="3.30.40.10">
    <property type="entry name" value="Zinc/RING finger domain, C3HC4 (zinc finger)"/>
    <property type="match status" value="1"/>
</dbReference>